<sequence length="182" mass="20029">MSPEELLSLGFSKELVVLIISALPILELRGAIPVAINLFHLHWYYAFLLAIIGNLIPVPLILLFLNAVVRFLSRVSFFDRFFRWLFAYTRKRGGIIERYERIGLALFVAIPLPVTGAWTGSLAAVLFGLKFKHAMLSIFIGVLIAGIIVTCLSLLGWVGAVIAGVGLSALAVFGLWKSSEKD</sequence>
<organism evidence="2">
    <name type="scientific">marine sediment metagenome</name>
    <dbReference type="NCBI Taxonomy" id="412755"/>
    <lineage>
        <taxon>unclassified sequences</taxon>
        <taxon>metagenomes</taxon>
        <taxon>ecological metagenomes</taxon>
    </lineage>
</organism>
<evidence type="ECO:0000256" key="1">
    <source>
        <dbReference type="SAM" id="Phobius"/>
    </source>
</evidence>
<dbReference type="InterPro" id="IPR009577">
    <property type="entry name" value="Sm_multidrug_ex"/>
</dbReference>
<keyword evidence="1" id="KW-0812">Transmembrane</keyword>
<gene>
    <name evidence="2" type="ORF">S03H2_45053</name>
</gene>
<dbReference type="PANTHER" id="PTHR36007:SF2">
    <property type="entry name" value="TRANSPORT PROTEIN-RELATED"/>
    <property type="match status" value="1"/>
</dbReference>
<feature type="transmembrane region" description="Helical" evidence="1">
    <location>
        <begin position="133"/>
        <end position="152"/>
    </location>
</feature>
<dbReference type="AlphaFoldDB" id="X1JE00"/>
<dbReference type="EMBL" id="BARU01028207">
    <property type="protein sequence ID" value="GAH67958.1"/>
    <property type="molecule type" value="Genomic_DNA"/>
</dbReference>
<keyword evidence="1" id="KW-0472">Membrane</keyword>
<dbReference type="Pfam" id="PF06695">
    <property type="entry name" value="Sm_multidrug_ex"/>
    <property type="match status" value="1"/>
</dbReference>
<name>X1JE00_9ZZZZ</name>
<evidence type="ECO:0000313" key="2">
    <source>
        <dbReference type="EMBL" id="GAH67958.1"/>
    </source>
</evidence>
<feature type="transmembrane region" description="Helical" evidence="1">
    <location>
        <begin position="157"/>
        <end position="176"/>
    </location>
</feature>
<reference evidence="2" key="1">
    <citation type="journal article" date="2014" name="Front. Microbiol.">
        <title>High frequency of phylogenetically diverse reductive dehalogenase-homologous genes in deep subseafloor sedimentary metagenomes.</title>
        <authorList>
            <person name="Kawai M."/>
            <person name="Futagami T."/>
            <person name="Toyoda A."/>
            <person name="Takaki Y."/>
            <person name="Nishi S."/>
            <person name="Hori S."/>
            <person name="Arai W."/>
            <person name="Tsubouchi T."/>
            <person name="Morono Y."/>
            <person name="Uchiyama I."/>
            <person name="Ito T."/>
            <person name="Fujiyama A."/>
            <person name="Inagaki F."/>
            <person name="Takami H."/>
        </authorList>
    </citation>
    <scope>NUCLEOTIDE SEQUENCE</scope>
    <source>
        <strain evidence="2">Expedition CK06-06</strain>
    </source>
</reference>
<feature type="transmembrane region" description="Helical" evidence="1">
    <location>
        <begin position="102"/>
        <end position="127"/>
    </location>
</feature>
<comment type="caution">
    <text evidence="2">The sequence shown here is derived from an EMBL/GenBank/DDBJ whole genome shotgun (WGS) entry which is preliminary data.</text>
</comment>
<keyword evidence="1" id="KW-1133">Transmembrane helix</keyword>
<dbReference type="PANTHER" id="PTHR36007">
    <property type="entry name" value="TRANSPORT PROTEIN-RELATED"/>
    <property type="match status" value="1"/>
</dbReference>
<proteinExistence type="predicted"/>
<accession>X1JE00</accession>
<evidence type="ECO:0008006" key="3">
    <source>
        <dbReference type="Google" id="ProtNLM"/>
    </source>
</evidence>
<protein>
    <recommendedName>
        <fullName evidence="3">Small multi-drug export protein</fullName>
    </recommendedName>
</protein>
<feature type="transmembrane region" description="Helical" evidence="1">
    <location>
        <begin position="42"/>
        <end position="65"/>
    </location>
</feature>